<dbReference type="PANTHER" id="PTHR38590">
    <property type="entry name" value="BLL0828 PROTEIN"/>
    <property type="match status" value="1"/>
</dbReference>
<dbReference type="GO" id="GO:0008168">
    <property type="term" value="F:methyltransferase activity"/>
    <property type="evidence" value="ECO:0007669"/>
    <property type="project" value="UniProtKB-KW"/>
</dbReference>
<dbReference type="Pfam" id="PF04480">
    <property type="entry name" value="DUF559"/>
    <property type="match status" value="1"/>
</dbReference>
<name>A0A1G9MAY9_9PSED</name>
<sequence>MPRATRDQRDFAQHLRHDQTDCERRLWHHLRNRQLGGFKFRRQYPCPPYVLDFYCADCRLAVELDGGQHYDDEGRAKDRVRSEFLASRGIRVIRFGNHDVLGNFETVLEVIFEACREFAHSSAPSASNPRT</sequence>
<proteinExistence type="predicted"/>
<protein>
    <submittedName>
        <fullName evidence="2">Adenine-specific DNA-methyltransferase</fullName>
    </submittedName>
</protein>
<dbReference type="EMBL" id="FNFD01000028">
    <property type="protein sequence ID" value="SDL71426.1"/>
    <property type="molecule type" value="Genomic_DNA"/>
</dbReference>
<dbReference type="InterPro" id="IPR007569">
    <property type="entry name" value="DUF559"/>
</dbReference>
<keyword evidence="2" id="KW-0489">Methyltransferase</keyword>
<gene>
    <name evidence="2" type="ORF">SAMN05216186_12843</name>
</gene>
<feature type="domain" description="DUF559" evidence="1">
    <location>
        <begin position="7"/>
        <end position="115"/>
    </location>
</feature>
<dbReference type="GO" id="GO:0032259">
    <property type="term" value="P:methylation"/>
    <property type="evidence" value="ECO:0007669"/>
    <property type="project" value="UniProtKB-KW"/>
</dbReference>
<organism evidence="2 3">
    <name type="scientific">Pseudomonas indica</name>
    <dbReference type="NCBI Taxonomy" id="137658"/>
    <lineage>
        <taxon>Bacteria</taxon>
        <taxon>Pseudomonadati</taxon>
        <taxon>Pseudomonadota</taxon>
        <taxon>Gammaproteobacteria</taxon>
        <taxon>Pseudomonadales</taxon>
        <taxon>Pseudomonadaceae</taxon>
        <taxon>Pseudomonas</taxon>
    </lineage>
</organism>
<evidence type="ECO:0000313" key="3">
    <source>
        <dbReference type="Proteomes" id="UP000198706"/>
    </source>
</evidence>
<keyword evidence="2" id="KW-0808">Transferase</keyword>
<dbReference type="Proteomes" id="UP000198706">
    <property type="component" value="Unassembled WGS sequence"/>
</dbReference>
<dbReference type="Gene3D" id="3.40.960.10">
    <property type="entry name" value="VSR Endonuclease"/>
    <property type="match status" value="1"/>
</dbReference>
<dbReference type="STRING" id="137658.SAMN05216186_12843"/>
<evidence type="ECO:0000259" key="1">
    <source>
        <dbReference type="Pfam" id="PF04480"/>
    </source>
</evidence>
<accession>A0A1G9MAY9</accession>
<dbReference type="OrthoDB" id="9798754at2"/>
<dbReference type="RefSeq" id="WP_084339442.1">
    <property type="nucleotide sequence ID" value="NZ_FNFD01000028.1"/>
</dbReference>
<keyword evidence="3" id="KW-1185">Reference proteome</keyword>
<dbReference type="CDD" id="cd01038">
    <property type="entry name" value="Endonuclease_DUF559"/>
    <property type="match status" value="1"/>
</dbReference>
<dbReference type="AlphaFoldDB" id="A0A1G9MAY9"/>
<evidence type="ECO:0000313" key="2">
    <source>
        <dbReference type="EMBL" id="SDL71426.1"/>
    </source>
</evidence>
<dbReference type="InterPro" id="IPR011335">
    <property type="entry name" value="Restrct_endonuc-II-like"/>
</dbReference>
<dbReference type="SUPFAM" id="SSF52980">
    <property type="entry name" value="Restriction endonuclease-like"/>
    <property type="match status" value="1"/>
</dbReference>
<reference evidence="2 3" key="1">
    <citation type="submission" date="2016-10" db="EMBL/GenBank/DDBJ databases">
        <authorList>
            <person name="de Groot N.N."/>
        </authorList>
    </citation>
    <scope>NUCLEOTIDE SEQUENCE [LARGE SCALE GENOMIC DNA]</scope>
    <source>
        <strain evidence="2 3">JCM 21544</strain>
    </source>
</reference>
<dbReference type="PANTHER" id="PTHR38590:SF1">
    <property type="entry name" value="BLL0828 PROTEIN"/>
    <property type="match status" value="1"/>
</dbReference>
<dbReference type="InterPro" id="IPR047216">
    <property type="entry name" value="Endonuclease_DUF559_bact"/>
</dbReference>